<proteinExistence type="predicted"/>
<reference evidence="3" key="3">
    <citation type="submission" date="2018-08" db="UniProtKB">
        <authorList>
            <consortium name="EnsemblPlants"/>
        </authorList>
    </citation>
    <scope>IDENTIFICATION</scope>
    <source>
        <strain evidence="3">cv. Bd21</strain>
    </source>
</reference>
<dbReference type="Gramene" id="PNT70563">
    <property type="protein sequence ID" value="PNT70563"/>
    <property type="gene ID" value="BRADI_2g13615v3"/>
</dbReference>
<evidence type="ECO:0000256" key="1">
    <source>
        <dbReference type="SAM" id="SignalP"/>
    </source>
</evidence>
<feature type="chain" id="PRO_5036043365" description="Secreted protein" evidence="1">
    <location>
        <begin position="24"/>
        <end position="76"/>
    </location>
</feature>
<name>A0A2K2D8G6_BRADI</name>
<evidence type="ECO:0008006" key="5">
    <source>
        <dbReference type="Google" id="ProtNLM"/>
    </source>
</evidence>
<sequence length="76" mass="8370">MWWSGKGISLFLVSSSVCSSARGWRRAGDSVPKGGCFLWRPERVGVAEHVVWASLCKQACFSSISARIASSFYVIR</sequence>
<dbReference type="InParanoid" id="A0A2K2D8G6"/>
<accession>A0A2K2D8G6</accession>
<reference evidence="2 3" key="1">
    <citation type="journal article" date="2010" name="Nature">
        <title>Genome sequencing and analysis of the model grass Brachypodium distachyon.</title>
        <authorList>
            <consortium name="International Brachypodium Initiative"/>
        </authorList>
    </citation>
    <scope>NUCLEOTIDE SEQUENCE [LARGE SCALE GENOMIC DNA]</scope>
    <source>
        <strain evidence="2 3">Bd21</strain>
    </source>
</reference>
<evidence type="ECO:0000313" key="4">
    <source>
        <dbReference type="Proteomes" id="UP000008810"/>
    </source>
</evidence>
<feature type="signal peptide" evidence="1">
    <location>
        <begin position="1"/>
        <end position="23"/>
    </location>
</feature>
<keyword evidence="1" id="KW-0732">Signal</keyword>
<evidence type="ECO:0000313" key="2">
    <source>
        <dbReference type="EMBL" id="PNT70563.1"/>
    </source>
</evidence>
<dbReference type="Proteomes" id="UP000008810">
    <property type="component" value="Chromosome 2"/>
</dbReference>
<keyword evidence="4" id="KW-1185">Reference proteome</keyword>
<protein>
    <recommendedName>
        <fullName evidence="5">Secreted protein</fullName>
    </recommendedName>
</protein>
<reference evidence="2" key="2">
    <citation type="submission" date="2017-06" db="EMBL/GenBank/DDBJ databases">
        <title>WGS assembly of Brachypodium distachyon.</title>
        <authorList>
            <consortium name="The International Brachypodium Initiative"/>
            <person name="Lucas S."/>
            <person name="Harmon-Smith M."/>
            <person name="Lail K."/>
            <person name="Tice H."/>
            <person name="Grimwood J."/>
            <person name="Bruce D."/>
            <person name="Barry K."/>
            <person name="Shu S."/>
            <person name="Lindquist E."/>
            <person name="Wang M."/>
            <person name="Pitluck S."/>
            <person name="Vogel J.P."/>
            <person name="Garvin D.F."/>
            <person name="Mockler T.C."/>
            <person name="Schmutz J."/>
            <person name="Rokhsar D."/>
            <person name="Bevan M.W."/>
        </authorList>
    </citation>
    <scope>NUCLEOTIDE SEQUENCE</scope>
    <source>
        <strain evidence="2">Bd21</strain>
    </source>
</reference>
<organism evidence="2">
    <name type="scientific">Brachypodium distachyon</name>
    <name type="common">Purple false brome</name>
    <name type="synonym">Trachynia distachya</name>
    <dbReference type="NCBI Taxonomy" id="15368"/>
    <lineage>
        <taxon>Eukaryota</taxon>
        <taxon>Viridiplantae</taxon>
        <taxon>Streptophyta</taxon>
        <taxon>Embryophyta</taxon>
        <taxon>Tracheophyta</taxon>
        <taxon>Spermatophyta</taxon>
        <taxon>Magnoliopsida</taxon>
        <taxon>Liliopsida</taxon>
        <taxon>Poales</taxon>
        <taxon>Poaceae</taxon>
        <taxon>BOP clade</taxon>
        <taxon>Pooideae</taxon>
        <taxon>Stipodae</taxon>
        <taxon>Brachypodieae</taxon>
        <taxon>Brachypodium</taxon>
    </lineage>
</organism>
<dbReference type="EMBL" id="CM000881">
    <property type="protein sequence ID" value="PNT70563.1"/>
    <property type="molecule type" value="Genomic_DNA"/>
</dbReference>
<dbReference type="AlphaFoldDB" id="A0A2K2D8G6"/>
<dbReference type="EnsemblPlants" id="PNT70563">
    <property type="protein sequence ID" value="PNT70563"/>
    <property type="gene ID" value="BRADI_2g13615v3"/>
</dbReference>
<gene>
    <name evidence="2" type="ORF">BRADI_2g13615v3</name>
</gene>
<evidence type="ECO:0000313" key="3">
    <source>
        <dbReference type="EnsemblPlants" id="PNT70563"/>
    </source>
</evidence>